<evidence type="ECO:0000256" key="2">
    <source>
        <dbReference type="SAM" id="MobiDB-lite"/>
    </source>
</evidence>
<dbReference type="GeneID" id="108810976"/>
<keyword evidence="1" id="KW-0175">Coiled coil</keyword>
<proteinExistence type="predicted"/>
<feature type="compositionally biased region" description="Basic residues" evidence="2">
    <location>
        <begin position="1"/>
        <end position="11"/>
    </location>
</feature>
<protein>
    <submittedName>
        <fullName evidence="4">Uncharacterized protein LOC108810976</fullName>
    </submittedName>
</protein>
<dbReference type="AlphaFoldDB" id="A0A9W3CZE9"/>
<dbReference type="Proteomes" id="UP000504610">
    <property type="component" value="Unplaced"/>
</dbReference>
<dbReference type="OrthoDB" id="1096364at2759"/>
<reference evidence="4" key="1">
    <citation type="submission" date="2025-08" db="UniProtKB">
        <authorList>
            <consortium name="RefSeq"/>
        </authorList>
    </citation>
    <scope>IDENTIFICATION</scope>
    <source>
        <tissue evidence="4">Leaf</tissue>
    </source>
</reference>
<name>A0A9W3CZE9_RAPSA</name>
<gene>
    <name evidence="4" type="primary">LOC108810976</name>
</gene>
<accession>A0A9W3CZE9</accession>
<sequence>MEVTKTSRKKTNGNGRHQVLDHEPKRNPYRFSKSIRENEKMLEEMQQQMLELERKITEKKLYHEKAISRLKYNMRSRWIYLNGEWLSIEDNPYFRLECPKKMELDKLTFANSAYRDKKAVISFSSGKQEINIHNLNHRMLHEAQSMDGERRLLKMLSPSKDDDSLVSFKQTKEEVKCKLYSFYNHI</sequence>
<evidence type="ECO:0000313" key="4">
    <source>
        <dbReference type="RefSeq" id="XP_056856990.1"/>
    </source>
</evidence>
<feature type="coiled-coil region" evidence="1">
    <location>
        <begin position="35"/>
        <end position="62"/>
    </location>
</feature>
<evidence type="ECO:0000256" key="1">
    <source>
        <dbReference type="SAM" id="Coils"/>
    </source>
</evidence>
<evidence type="ECO:0000313" key="3">
    <source>
        <dbReference type="Proteomes" id="UP000504610"/>
    </source>
</evidence>
<dbReference type="RefSeq" id="XP_056856990.1">
    <property type="nucleotide sequence ID" value="XM_057001010.1"/>
</dbReference>
<keyword evidence="3" id="KW-1185">Reference proteome</keyword>
<feature type="region of interest" description="Disordered" evidence="2">
    <location>
        <begin position="1"/>
        <end position="26"/>
    </location>
</feature>
<dbReference type="KEGG" id="rsz:108810976"/>
<organism evidence="3 4">
    <name type="scientific">Raphanus sativus</name>
    <name type="common">Radish</name>
    <name type="synonym">Raphanus raphanistrum var. sativus</name>
    <dbReference type="NCBI Taxonomy" id="3726"/>
    <lineage>
        <taxon>Eukaryota</taxon>
        <taxon>Viridiplantae</taxon>
        <taxon>Streptophyta</taxon>
        <taxon>Embryophyta</taxon>
        <taxon>Tracheophyta</taxon>
        <taxon>Spermatophyta</taxon>
        <taxon>Magnoliopsida</taxon>
        <taxon>eudicotyledons</taxon>
        <taxon>Gunneridae</taxon>
        <taxon>Pentapetalae</taxon>
        <taxon>rosids</taxon>
        <taxon>malvids</taxon>
        <taxon>Brassicales</taxon>
        <taxon>Brassicaceae</taxon>
        <taxon>Brassiceae</taxon>
        <taxon>Raphanus</taxon>
    </lineage>
</organism>